<dbReference type="EMBL" id="JAZEWV010000006">
    <property type="protein sequence ID" value="MEE4542446.1"/>
    <property type="molecule type" value="Genomic_DNA"/>
</dbReference>
<dbReference type="Pfam" id="PF13191">
    <property type="entry name" value="AAA_16"/>
    <property type="match status" value="1"/>
</dbReference>
<dbReference type="RefSeq" id="WP_330794375.1">
    <property type="nucleotide sequence ID" value="NZ_JAZEWV010000006.1"/>
</dbReference>
<organism evidence="5 6">
    <name type="scientific">Actinacidiphila polyblastidii</name>
    <dbReference type="NCBI Taxonomy" id="3110430"/>
    <lineage>
        <taxon>Bacteria</taxon>
        <taxon>Bacillati</taxon>
        <taxon>Actinomycetota</taxon>
        <taxon>Actinomycetes</taxon>
        <taxon>Kitasatosporales</taxon>
        <taxon>Streptomycetaceae</taxon>
        <taxon>Actinacidiphila</taxon>
    </lineage>
</organism>
<feature type="region of interest" description="Disordered" evidence="3">
    <location>
        <begin position="633"/>
        <end position="673"/>
    </location>
</feature>
<dbReference type="Proteomes" id="UP001344658">
    <property type="component" value="Unassembled WGS sequence"/>
</dbReference>
<keyword evidence="6" id="KW-1185">Reference proteome</keyword>
<feature type="compositionally biased region" description="Acidic residues" evidence="3">
    <location>
        <begin position="644"/>
        <end position="656"/>
    </location>
</feature>
<dbReference type="InterPro" id="IPR036388">
    <property type="entry name" value="WH-like_DNA-bd_sf"/>
</dbReference>
<feature type="region of interest" description="Disordered" evidence="3">
    <location>
        <begin position="221"/>
        <end position="244"/>
    </location>
</feature>
<dbReference type="SUPFAM" id="SSF52540">
    <property type="entry name" value="P-loop containing nucleoside triphosphate hydrolases"/>
    <property type="match status" value="1"/>
</dbReference>
<comment type="caution">
    <text evidence="5">The sequence shown here is derived from an EMBL/GenBank/DDBJ whole genome shotgun (WGS) entry which is preliminary data.</text>
</comment>
<keyword evidence="1" id="KW-0547">Nucleotide-binding</keyword>
<accession>A0ABU7P9F8</accession>
<dbReference type="InterPro" id="IPR000792">
    <property type="entry name" value="Tscrpt_reg_LuxR_C"/>
</dbReference>
<evidence type="ECO:0000259" key="4">
    <source>
        <dbReference type="PROSITE" id="PS50043"/>
    </source>
</evidence>
<dbReference type="PRINTS" id="PR00038">
    <property type="entry name" value="HTHLUXR"/>
</dbReference>
<dbReference type="SMART" id="SM00421">
    <property type="entry name" value="HTH_LUXR"/>
    <property type="match status" value="1"/>
</dbReference>
<proteinExistence type="predicted"/>
<feature type="compositionally biased region" description="Basic and acidic residues" evidence="3">
    <location>
        <begin position="1062"/>
        <end position="1074"/>
    </location>
</feature>
<dbReference type="SUPFAM" id="SSF46894">
    <property type="entry name" value="C-terminal effector domain of the bipartite response regulators"/>
    <property type="match status" value="1"/>
</dbReference>
<dbReference type="Gene3D" id="1.10.10.10">
    <property type="entry name" value="Winged helix-like DNA-binding domain superfamily/Winged helix DNA-binding domain"/>
    <property type="match status" value="1"/>
</dbReference>
<evidence type="ECO:0000256" key="2">
    <source>
        <dbReference type="ARBA" id="ARBA00022840"/>
    </source>
</evidence>
<dbReference type="PROSITE" id="PS50043">
    <property type="entry name" value="HTH_LUXR_2"/>
    <property type="match status" value="1"/>
</dbReference>
<evidence type="ECO:0000313" key="6">
    <source>
        <dbReference type="Proteomes" id="UP001344658"/>
    </source>
</evidence>
<feature type="domain" description="HTH luxR-type" evidence="4">
    <location>
        <begin position="980"/>
        <end position="1045"/>
    </location>
</feature>
<dbReference type="Pfam" id="PF00196">
    <property type="entry name" value="GerE"/>
    <property type="match status" value="1"/>
</dbReference>
<feature type="region of interest" description="Disordered" evidence="3">
    <location>
        <begin position="1"/>
        <end position="29"/>
    </location>
</feature>
<name>A0ABU7P9F8_9ACTN</name>
<feature type="region of interest" description="Disordered" evidence="3">
    <location>
        <begin position="132"/>
        <end position="159"/>
    </location>
</feature>
<dbReference type="PANTHER" id="PTHR16305:SF35">
    <property type="entry name" value="TRANSCRIPTIONAL ACTIVATOR DOMAIN"/>
    <property type="match status" value="1"/>
</dbReference>
<evidence type="ECO:0000256" key="1">
    <source>
        <dbReference type="ARBA" id="ARBA00022741"/>
    </source>
</evidence>
<feature type="region of interest" description="Disordered" evidence="3">
    <location>
        <begin position="1044"/>
        <end position="1099"/>
    </location>
</feature>
<gene>
    <name evidence="5" type="ORF">V2S66_10785</name>
</gene>
<evidence type="ECO:0000313" key="5">
    <source>
        <dbReference type="EMBL" id="MEE4542446.1"/>
    </source>
</evidence>
<dbReference type="PANTHER" id="PTHR16305">
    <property type="entry name" value="TESTICULAR SOLUBLE ADENYLYL CYCLASE"/>
    <property type="match status" value="1"/>
</dbReference>
<dbReference type="InterPro" id="IPR027417">
    <property type="entry name" value="P-loop_NTPase"/>
</dbReference>
<feature type="compositionally biased region" description="Basic and acidic residues" evidence="3">
    <location>
        <begin position="132"/>
        <end position="151"/>
    </location>
</feature>
<reference evidence="5 6" key="1">
    <citation type="submission" date="2023-12" db="EMBL/GenBank/DDBJ databases">
        <title>Streptomyces sp. V4-01.</title>
        <authorList>
            <person name="Somphong A."/>
            <person name="Phongsopitanun W."/>
        </authorList>
    </citation>
    <scope>NUCLEOTIDE SEQUENCE [LARGE SCALE GENOMIC DNA]</scope>
    <source>
        <strain evidence="5 6">V4-01</strain>
    </source>
</reference>
<feature type="compositionally biased region" description="Low complexity" evidence="3">
    <location>
        <begin position="657"/>
        <end position="673"/>
    </location>
</feature>
<dbReference type="CDD" id="cd06170">
    <property type="entry name" value="LuxR_C_like"/>
    <property type="match status" value="1"/>
</dbReference>
<keyword evidence="2" id="KW-0067">ATP-binding</keyword>
<sequence>MPDGIVPAAAPSHPDTRPDARAAGHRRRTPPALTGRAELLAAARDRLRERHGLLLRGPAGIGKSTLLAAVAAEDVAAGATVLRCTPAPEDAALPYLGLIDLFARVPHAVIDALPPAPRAALRGALLHGAAHEPRERGADGLEHPEDPHPWERAPAPPTVRESGGALAVRVAVLEALRPLAARGPVVLVVDGLQWLDRPTADVLAFVARRIDDEDIRIVAAERPPGPPAAARPLPSEAAGPGPRAEGVRCLPPDTAVLDVPPLADDDVALLLLSTGVAPPPPVLRAVLRTAAGNPYYALELARGAPAGELSADHGGLLPVPGALRDRLLAGVRALPYATRHALLVASVAAAPTTALLRAAGATGAGAAAAAGEGLGVLTVEPSQALRFTHPVLRAAVHADASPAERRLAHARLAAAVADPAGRARHAALARPEADEATAADLTTAAHAARGRGAPDAAAELALLAARRTPRESPADRDRRLLAAAGFACDAGHREESEQAAREVLAGSASARLRVQARLVLLRNAGQALQDAAGLIEDGLRDAAGAPDLEAALYHWAALRGLLGGALEEAAEHARRSDRCAAAAGDADTRIAALSTLARVRSLAGEPGDAEEALSAALALVLWPERFTGARREASHLAPRAEPGPEPEPDADADAEPSEGARTPPAGPAFPAAALAGSGPQGWGLVRLRAVLALDADRVGQAAGQLTGLLAATGGVAGVEPTVAALVALTRVQVKAGECREALRTAARCTAVVADAGAMSAPALYAAALAETFGGDAERALRLAARAVRASEADGDRLFLLRALAVHGQAALFAGDRPRAAGAVESLRRVAEIGASMGAADPPLLGWHADLAEALAMLGEHDAAGAVLREARRKVTGRTPGSTLAALDRAAGLRAAAAGRSKDGVALLTAAVDRLRPSALPVDLVRALTALGTVERRARHRTAARAALTEAAALAGHLGAAPLALRAADELARVDGAVAAAGSGATRLTPAEARVARLVSGGATNREVAAELFISVKTVEGTLSRLYRRFGVRSRTALAHMLATAPLSPPQSDPAAAADPSADADRSTAADRSTDRAPSAEADVAPARPLETLSSQETHC</sequence>
<dbReference type="InterPro" id="IPR016032">
    <property type="entry name" value="Sig_transdc_resp-reg_C-effctor"/>
</dbReference>
<protein>
    <submittedName>
        <fullName evidence="5">LuxR family transcriptional regulator</fullName>
    </submittedName>
</protein>
<evidence type="ECO:0000256" key="3">
    <source>
        <dbReference type="SAM" id="MobiDB-lite"/>
    </source>
</evidence>
<dbReference type="InterPro" id="IPR041664">
    <property type="entry name" value="AAA_16"/>
</dbReference>